<sequence length="83" mass="9086">MNLIGLLYLALFTRVGSYIEVAFASLALLFLLCVLIVCTWIGCEKVCEKLSWLRRHRGKTPGTAGFGSSTTVSEEVQTEKTSG</sequence>
<reference evidence="2 3" key="1">
    <citation type="journal article" date="2018" name="Nat. Ecol. Evol.">
        <title>Shark genomes provide insights into elasmobranch evolution and the origin of vertebrates.</title>
        <authorList>
            <person name="Hara Y"/>
            <person name="Yamaguchi K"/>
            <person name="Onimaru K"/>
            <person name="Kadota M"/>
            <person name="Koyanagi M"/>
            <person name="Keeley SD"/>
            <person name="Tatsumi K"/>
            <person name="Tanaka K"/>
            <person name="Motone F"/>
            <person name="Kageyama Y"/>
            <person name="Nozu R"/>
            <person name="Adachi N"/>
            <person name="Nishimura O"/>
            <person name="Nakagawa R"/>
            <person name="Tanegashima C"/>
            <person name="Kiyatake I"/>
            <person name="Matsumoto R"/>
            <person name="Murakumo K"/>
            <person name="Nishida K"/>
            <person name="Terakita A"/>
            <person name="Kuratani S"/>
            <person name="Sato K"/>
            <person name="Hyodo S Kuraku.S."/>
        </authorList>
    </citation>
    <scope>NUCLEOTIDE SEQUENCE [LARGE SCALE GENOMIC DNA]</scope>
</reference>
<keyword evidence="3" id="KW-1185">Reference proteome</keyword>
<organism evidence="2 3">
    <name type="scientific">Chiloscyllium punctatum</name>
    <name type="common">Brownbanded bambooshark</name>
    <name type="synonym">Hemiscyllium punctatum</name>
    <dbReference type="NCBI Taxonomy" id="137246"/>
    <lineage>
        <taxon>Eukaryota</taxon>
        <taxon>Metazoa</taxon>
        <taxon>Chordata</taxon>
        <taxon>Craniata</taxon>
        <taxon>Vertebrata</taxon>
        <taxon>Chondrichthyes</taxon>
        <taxon>Elasmobranchii</taxon>
        <taxon>Galeomorphii</taxon>
        <taxon>Galeoidea</taxon>
        <taxon>Orectolobiformes</taxon>
        <taxon>Hemiscylliidae</taxon>
        <taxon>Chiloscyllium</taxon>
    </lineage>
</organism>
<evidence type="ECO:0000313" key="3">
    <source>
        <dbReference type="Proteomes" id="UP000287033"/>
    </source>
</evidence>
<name>A0A401SRB8_CHIPU</name>
<feature type="compositionally biased region" description="Polar residues" evidence="1">
    <location>
        <begin position="66"/>
        <end position="83"/>
    </location>
</feature>
<gene>
    <name evidence="2" type="ORF">chiPu_0011376</name>
</gene>
<accession>A0A401SRB8</accession>
<dbReference type="EMBL" id="BEZZ01000471">
    <property type="protein sequence ID" value="GCC32912.1"/>
    <property type="molecule type" value="Genomic_DNA"/>
</dbReference>
<evidence type="ECO:0000256" key="1">
    <source>
        <dbReference type="SAM" id="MobiDB-lite"/>
    </source>
</evidence>
<evidence type="ECO:0000313" key="2">
    <source>
        <dbReference type="EMBL" id="GCC32912.1"/>
    </source>
</evidence>
<feature type="region of interest" description="Disordered" evidence="1">
    <location>
        <begin position="57"/>
        <end position="83"/>
    </location>
</feature>
<comment type="caution">
    <text evidence="2">The sequence shown here is derived from an EMBL/GenBank/DDBJ whole genome shotgun (WGS) entry which is preliminary data.</text>
</comment>
<proteinExistence type="predicted"/>
<dbReference type="Proteomes" id="UP000287033">
    <property type="component" value="Unassembled WGS sequence"/>
</dbReference>
<protein>
    <submittedName>
        <fullName evidence="2">Uncharacterized protein</fullName>
    </submittedName>
</protein>
<dbReference type="AlphaFoldDB" id="A0A401SRB8"/>